<dbReference type="EMBL" id="ML977668">
    <property type="protein sequence ID" value="KAF1994191.1"/>
    <property type="molecule type" value="Genomic_DNA"/>
</dbReference>
<sequence>MRLETFSIITWLASSVLGIGCYRKGIKFFDLRPGTSHDAIIAELNDICHVGREEKKTCRSFGNNSIVMSAKNIKDPKKEIEYLTPDGCYWVAWFNLKRCPRGGEWRQDVWSEIVVRMDPQEERCVKEGPEWVAEEG</sequence>
<accession>A0A6A5W204</accession>
<gene>
    <name evidence="1" type="ORF">P154DRAFT_582090</name>
</gene>
<reference evidence="1" key="1">
    <citation type="journal article" date="2020" name="Stud. Mycol.">
        <title>101 Dothideomycetes genomes: a test case for predicting lifestyles and emergence of pathogens.</title>
        <authorList>
            <person name="Haridas S."/>
            <person name="Albert R."/>
            <person name="Binder M."/>
            <person name="Bloem J."/>
            <person name="Labutti K."/>
            <person name="Salamov A."/>
            <person name="Andreopoulos B."/>
            <person name="Baker S."/>
            <person name="Barry K."/>
            <person name="Bills G."/>
            <person name="Bluhm B."/>
            <person name="Cannon C."/>
            <person name="Castanera R."/>
            <person name="Culley D."/>
            <person name="Daum C."/>
            <person name="Ezra D."/>
            <person name="Gonzalez J."/>
            <person name="Henrissat B."/>
            <person name="Kuo A."/>
            <person name="Liang C."/>
            <person name="Lipzen A."/>
            <person name="Lutzoni F."/>
            <person name="Magnuson J."/>
            <person name="Mondo S."/>
            <person name="Nolan M."/>
            <person name="Ohm R."/>
            <person name="Pangilinan J."/>
            <person name="Park H.-J."/>
            <person name="Ramirez L."/>
            <person name="Alfaro M."/>
            <person name="Sun H."/>
            <person name="Tritt A."/>
            <person name="Yoshinaga Y."/>
            <person name="Zwiers L.-H."/>
            <person name="Turgeon B."/>
            <person name="Goodwin S."/>
            <person name="Spatafora J."/>
            <person name="Crous P."/>
            <person name="Grigoriev I."/>
        </authorList>
    </citation>
    <scope>NUCLEOTIDE SEQUENCE</scope>
    <source>
        <strain evidence="1">CBS 123094</strain>
    </source>
</reference>
<dbReference type="Proteomes" id="UP000799779">
    <property type="component" value="Unassembled WGS sequence"/>
</dbReference>
<dbReference type="AlphaFoldDB" id="A0A6A5W204"/>
<name>A0A6A5W204_9PLEO</name>
<keyword evidence="2" id="KW-1185">Reference proteome</keyword>
<evidence type="ECO:0000313" key="2">
    <source>
        <dbReference type="Proteomes" id="UP000799779"/>
    </source>
</evidence>
<organism evidence="1 2">
    <name type="scientific">Amniculicola lignicola CBS 123094</name>
    <dbReference type="NCBI Taxonomy" id="1392246"/>
    <lineage>
        <taxon>Eukaryota</taxon>
        <taxon>Fungi</taxon>
        <taxon>Dikarya</taxon>
        <taxon>Ascomycota</taxon>
        <taxon>Pezizomycotina</taxon>
        <taxon>Dothideomycetes</taxon>
        <taxon>Pleosporomycetidae</taxon>
        <taxon>Pleosporales</taxon>
        <taxon>Amniculicolaceae</taxon>
        <taxon>Amniculicola</taxon>
    </lineage>
</organism>
<evidence type="ECO:0000313" key="1">
    <source>
        <dbReference type="EMBL" id="KAF1994191.1"/>
    </source>
</evidence>
<protein>
    <submittedName>
        <fullName evidence="1">Uncharacterized protein</fullName>
    </submittedName>
</protein>
<proteinExistence type="predicted"/>
<dbReference type="PROSITE" id="PS51257">
    <property type="entry name" value="PROKAR_LIPOPROTEIN"/>
    <property type="match status" value="1"/>
</dbReference>